<dbReference type="PANTHER" id="PTHR47643:SF2">
    <property type="entry name" value="TPR DOMAIN PROTEIN (AFU_ORTHOLOGUE AFUA_5G12710)"/>
    <property type="match status" value="1"/>
</dbReference>
<dbReference type="PANTHER" id="PTHR47643">
    <property type="entry name" value="TPR DOMAIN PROTEIN (AFU_ORTHOLOGUE AFUA_5G12710)"/>
    <property type="match status" value="1"/>
</dbReference>
<organism evidence="1 2">
    <name type="scientific">Panagrolaimus superbus</name>
    <dbReference type="NCBI Taxonomy" id="310955"/>
    <lineage>
        <taxon>Eukaryota</taxon>
        <taxon>Metazoa</taxon>
        <taxon>Ecdysozoa</taxon>
        <taxon>Nematoda</taxon>
        <taxon>Chromadorea</taxon>
        <taxon>Rhabditida</taxon>
        <taxon>Tylenchina</taxon>
        <taxon>Panagrolaimomorpha</taxon>
        <taxon>Panagrolaimoidea</taxon>
        <taxon>Panagrolaimidae</taxon>
        <taxon>Panagrolaimus</taxon>
    </lineage>
</organism>
<reference evidence="2" key="1">
    <citation type="submission" date="2022-11" db="UniProtKB">
        <authorList>
            <consortium name="WormBaseParasite"/>
        </authorList>
    </citation>
    <scope>IDENTIFICATION</scope>
</reference>
<dbReference type="InterPro" id="IPR053209">
    <property type="entry name" value="Gramillin-biosynth_MTr"/>
</dbReference>
<keyword evidence="1" id="KW-1185">Reference proteome</keyword>
<dbReference type="Proteomes" id="UP000887577">
    <property type="component" value="Unplaced"/>
</dbReference>
<dbReference type="Gene3D" id="1.25.40.10">
    <property type="entry name" value="Tetratricopeptide repeat domain"/>
    <property type="match status" value="1"/>
</dbReference>
<dbReference type="WBParaSite" id="PSU_v2.g7090.t1">
    <property type="protein sequence ID" value="PSU_v2.g7090.t1"/>
    <property type="gene ID" value="PSU_v2.g7090"/>
</dbReference>
<dbReference type="InterPro" id="IPR011990">
    <property type="entry name" value="TPR-like_helical_dom_sf"/>
</dbReference>
<evidence type="ECO:0000313" key="2">
    <source>
        <dbReference type="WBParaSite" id="PSU_v2.g7090.t1"/>
    </source>
</evidence>
<protein>
    <submittedName>
        <fullName evidence="2">Tetratricopeptide repeat protein</fullName>
    </submittedName>
</protein>
<proteinExistence type="predicted"/>
<accession>A0A914ZA21</accession>
<evidence type="ECO:0000313" key="1">
    <source>
        <dbReference type="Proteomes" id="UP000887577"/>
    </source>
</evidence>
<sequence length="288" mass="33167">MRFLNDQQLQMQIANAEGAHRINQGKPQPWPRRNADEEHMRWQMKCLQLNQLKAQKGEAIKSTVVSLCQVIDIPLPNIGVSTLIQDLNGDVEEMIVYNYCYNIDQVGWLKPGTILIIKEPWLRYGLSGTGVSLRIDSPSDIIFVDPTDREFLNKVEANKWYKQMSNDVEVIRGEANEYFKKGKYFDALQLYDRGIRINAELPIIMGLAAYGMHEWQKAANHFIEILKEFPGHIFAGEQLKRSMARLAEQRDGKFDFKMMHFESQKTKSETDVSDYVGPIEITEIPGKV</sequence>
<dbReference type="AlphaFoldDB" id="A0A914ZA21"/>
<dbReference type="SUPFAM" id="SSF48452">
    <property type="entry name" value="TPR-like"/>
    <property type="match status" value="1"/>
</dbReference>
<name>A0A914ZA21_9BILA</name>